<keyword evidence="1" id="KW-1133">Transmembrane helix</keyword>
<accession>A0ABY8L237</accession>
<gene>
    <name evidence="2" type="ORF">P8625_11570</name>
</gene>
<evidence type="ECO:0000256" key="1">
    <source>
        <dbReference type="SAM" id="Phobius"/>
    </source>
</evidence>
<protein>
    <submittedName>
        <fullName evidence="2">Uncharacterized protein</fullName>
    </submittedName>
</protein>
<feature type="transmembrane region" description="Helical" evidence="1">
    <location>
        <begin position="50"/>
        <end position="71"/>
    </location>
</feature>
<name>A0ABY8L237_9FLAO</name>
<keyword evidence="1" id="KW-0812">Transmembrane</keyword>
<organism evidence="2 3">
    <name type="scientific">Tenacibaculum tangerinum</name>
    <dbReference type="NCBI Taxonomy" id="3038772"/>
    <lineage>
        <taxon>Bacteria</taxon>
        <taxon>Pseudomonadati</taxon>
        <taxon>Bacteroidota</taxon>
        <taxon>Flavobacteriia</taxon>
        <taxon>Flavobacteriales</taxon>
        <taxon>Flavobacteriaceae</taxon>
        <taxon>Tenacibaculum</taxon>
    </lineage>
</organism>
<feature type="transmembrane region" description="Helical" evidence="1">
    <location>
        <begin position="20"/>
        <end position="38"/>
    </location>
</feature>
<evidence type="ECO:0000313" key="2">
    <source>
        <dbReference type="EMBL" id="WGH74717.1"/>
    </source>
</evidence>
<dbReference type="RefSeq" id="WP_279650611.1">
    <property type="nucleotide sequence ID" value="NZ_CP122539.1"/>
</dbReference>
<evidence type="ECO:0000313" key="3">
    <source>
        <dbReference type="Proteomes" id="UP001232001"/>
    </source>
</evidence>
<keyword evidence="1" id="KW-0472">Membrane</keyword>
<dbReference type="Proteomes" id="UP001232001">
    <property type="component" value="Chromosome"/>
</dbReference>
<sequence>MQLEFNKHTRELTIKDEVPMHSWLIICLMAINGINMGVQLYTMNYKNNEVLFIFMLLLAIVSLVVICYYALKRSWKSKYLLKEIEGVETRNLYGKERVFLKLHNGKRRSFPALKNKEELINFKKTLISMGIKTI</sequence>
<reference evidence="2 3" key="1">
    <citation type="submission" date="2023-04" db="EMBL/GenBank/DDBJ databases">
        <title>Tenacibaculum tangerinum sp. nov., isolated from sea tidal flat of South Korea.</title>
        <authorList>
            <person name="Lee S.H."/>
            <person name="Kim J.-J."/>
        </authorList>
    </citation>
    <scope>NUCLEOTIDE SEQUENCE [LARGE SCALE GENOMIC DNA]</scope>
    <source>
        <strain evidence="2 3">GRR-S3-23</strain>
    </source>
</reference>
<keyword evidence="3" id="KW-1185">Reference proteome</keyword>
<proteinExistence type="predicted"/>
<dbReference type="EMBL" id="CP122539">
    <property type="protein sequence ID" value="WGH74717.1"/>
    <property type="molecule type" value="Genomic_DNA"/>
</dbReference>